<dbReference type="Gene3D" id="3.40.50.12780">
    <property type="entry name" value="N-terminal domain of ligase-like"/>
    <property type="match status" value="1"/>
</dbReference>
<comment type="similarity">
    <text evidence="1">Belongs to the ATP-dependent AMP-binding enzyme family.</text>
</comment>
<dbReference type="GO" id="GO:0006631">
    <property type="term" value="P:fatty acid metabolic process"/>
    <property type="evidence" value="ECO:0007669"/>
    <property type="project" value="TreeGrafter"/>
</dbReference>
<feature type="domain" description="AMP-binding enzyme C-terminal" evidence="4">
    <location>
        <begin position="422"/>
        <end position="497"/>
    </location>
</feature>
<dbReference type="Proteomes" id="UP000028488">
    <property type="component" value="Plasmid pPDG1"/>
</dbReference>
<evidence type="ECO:0000313" key="5">
    <source>
        <dbReference type="EMBL" id="AII10701.1"/>
    </source>
</evidence>
<dbReference type="InterPro" id="IPR045851">
    <property type="entry name" value="AMP-bd_C_sf"/>
</dbReference>
<dbReference type="InterPro" id="IPR000873">
    <property type="entry name" value="AMP-dep_synth/lig_dom"/>
</dbReference>
<reference evidence="5 6" key="1">
    <citation type="submission" date="2014-07" db="EMBL/GenBank/DDBJ databases">
        <title>Genome Sequence of Rhodococcus opacus Strain R7, a Biodegrader of Mono- and Polycyclic Aromatic Hydrocarbons.</title>
        <authorList>
            <person name="Di Gennaro P."/>
            <person name="Zampolli J."/>
            <person name="Presti I."/>
            <person name="Cappelletti M."/>
            <person name="D'Ursi P."/>
            <person name="Orro A."/>
            <person name="Mezzelani A."/>
            <person name="Milanesi L."/>
        </authorList>
    </citation>
    <scope>NUCLEOTIDE SEQUENCE [LARGE SCALE GENOMIC DNA]</scope>
    <source>
        <strain evidence="5 6">R7</strain>
        <plasmid evidence="5">pPDG1</plasmid>
    </source>
</reference>
<feature type="domain" description="AMP-dependent synthetase/ligase" evidence="3">
    <location>
        <begin position="11"/>
        <end position="370"/>
    </location>
</feature>
<dbReference type="InterPro" id="IPR025110">
    <property type="entry name" value="AMP-bd_C"/>
</dbReference>
<evidence type="ECO:0000313" key="6">
    <source>
        <dbReference type="Proteomes" id="UP000028488"/>
    </source>
</evidence>
<dbReference type="Gene3D" id="3.30.300.30">
    <property type="match status" value="1"/>
</dbReference>
<evidence type="ECO:0000256" key="2">
    <source>
        <dbReference type="ARBA" id="ARBA00022598"/>
    </source>
</evidence>
<dbReference type="InterPro" id="IPR042099">
    <property type="entry name" value="ANL_N_sf"/>
</dbReference>
<evidence type="ECO:0000256" key="1">
    <source>
        <dbReference type="ARBA" id="ARBA00006432"/>
    </source>
</evidence>
<protein>
    <recommendedName>
        <fullName evidence="7">Fatty-acid--CoA ligase</fullName>
    </recommendedName>
</protein>
<keyword evidence="5" id="KW-0614">Plasmid</keyword>
<dbReference type="SUPFAM" id="SSF56801">
    <property type="entry name" value="Acetyl-CoA synthetase-like"/>
    <property type="match status" value="1"/>
</dbReference>
<dbReference type="FunFam" id="3.30.300.30:FF:000008">
    <property type="entry name" value="2,3-dihydroxybenzoate-AMP ligase"/>
    <property type="match status" value="1"/>
</dbReference>
<dbReference type="InterPro" id="IPR020845">
    <property type="entry name" value="AMP-binding_CS"/>
</dbReference>
<accession>A0A076EY18</accession>
<sequence length="515" mass="56823">MDERIRRHSVEYWAAVKPHATAIIDGENTVSWETLNARADALADSLAERGLGADDIIVTRCRIRHEWAVVAAAAAKLGCRLLGLNWRLTLHECQFILRDSGAKAIFFDDEDPEPLSSALRESGLSIAVTLDTQAPGVIDYAGLLTRTAPGRFSLGHAPLIIYTSGTTSLPKGVLPRVVPPAEADQLGAYHAELAASRDLVAGDVVMITMPFHHASGPWQVRSNMDLGNTLVFVRRFEPEQALADIQRWRVTSWAGVPTMFKRLSALPSEVLNSYDVSSIRILYVGGAPTPSTLKDWIIDYFGQRLQEGYGSTELGMVAILPADMQRQKPLSAGRVLDTVDVSVRDPSGHELPPDAPGRIWFRSPGMLSGYINHPPLGPDVMDDRGFFRSGDCGYLDSERYLYITDREVDMVISGGVNIYPAEIEAAILRHPAIQDVAVIGVPDEEFGERLLAFCELAPETTATEPEIITHTRNLVASYKVPKHVEFVDELPRNSVGKLLKRVLRDPYWNNAERNI</sequence>
<dbReference type="PROSITE" id="PS00455">
    <property type="entry name" value="AMP_BINDING"/>
    <property type="match status" value="1"/>
</dbReference>
<evidence type="ECO:0000259" key="4">
    <source>
        <dbReference type="Pfam" id="PF13193"/>
    </source>
</evidence>
<dbReference type="GO" id="GO:0031956">
    <property type="term" value="F:medium-chain fatty acid-CoA ligase activity"/>
    <property type="evidence" value="ECO:0007669"/>
    <property type="project" value="TreeGrafter"/>
</dbReference>
<evidence type="ECO:0008006" key="7">
    <source>
        <dbReference type="Google" id="ProtNLM"/>
    </source>
</evidence>
<dbReference type="RefSeq" id="WP_128642790.1">
    <property type="nucleotide sequence ID" value="NZ_CP008948.1"/>
</dbReference>
<proteinExistence type="inferred from homology"/>
<dbReference type="Pfam" id="PF13193">
    <property type="entry name" value="AMP-binding_C"/>
    <property type="match status" value="1"/>
</dbReference>
<dbReference type="PANTHER" id="PTHR43201:SF5">
    <property type="entry name" value="MEDIUM-CHAIN ACYL-COA LIGASE ACSF2, MITOCHONDRIAL"/>
    <property type="match status" value="1"/>
</dbReference>
<dbReference type="EMBL" id="CP008948">
    <property type="protein sequence ID" value="AII10701.1"/>
    <property type="molecule type" value="Genomic_DNA"/>
</dbReference>
<dbReference type="PANTHER" id="PTHR43201">
    <property type="entry name" value="ACYL-COA SYNTHETASE"/>
    <property type="match status" value="1"/>
</dbReference>
<keyword evidence="2" id="KW-0436">Ligase</keyword>
<gene>
    <name evidence="5" type="ORF">EP51_41565</name>
</gene>
<name>A0A076EY18_RHOOP</name>
<evidence type="ECO:0000259" key="3">
    <source>
        <dbReference type="Pfam" id="PF00501"/>
    </source>
</evidence>
<dbReference type="AlphaFoldDB" id="A0A076EY18"/>
<geneLocation type="plasmid" evidence="5 6">
    <name>pPDG1</name>
</geneLocation>
<organism evidence="5 6">
    <name type="scientific">Rhodococcus opacus</name>
    <name type="common">Nocardia opaca</name>
    <dbReference type="NCBI Taxonomy" id="37919"/>
    <lineage>
        <taxon>Bacteria</taxon>
        <taxon>Bacillati</taxon>
        <taxon>Actinomycetota</taxon>
        <taxon>Actinomycetes</taxon>
        <taxon>Mycobacteriales</taxon>
        <taxon>Nocardiaceae</taxon>
        <taxon>Rhodococcus</taxon>
    </lineage>
</organism>
<dbReference type="Pfam" id="PF00501">
    <property type="entry name" value="AMP-binding"/>
    <property type="match status" value="1"/>
</dbReference>